<dbReference type="PANTHER" id="PTHR34107">
    <property type="entry name" value="SLL0198 PROTEIN-RELATED"/>
    <property type="match status" value="1"/>
</dbReference>
<evidence type="ECO:0000313" key="2">
    <source>
        <dbReference type="EMBL" id="ABU60176.1"/>
    </source>
</evidence>
<evidence type="ECO:0000313" key="3">
    <source>
        <dbReference type="Proteomes" id="UP000000263"/>
    </source>
</evidence>
<dbReference type="HOGENOM" id="CLU_1915523_0_0_0"/>
<accession>A7NRI0</accession>
<dbReference type="KEGG" id="rca:Rcas_4145"/>
<organism evidence="2 3">
    <name type="scientific">Roseiflexus castenholzii (strain DSM 13941 / HLO8)</name>
    <dbReference type="NCBI Taxonomy" id="383372"/>
    <lineage>
        <taxon>Bacteria</taxon>
        <taxon>Bacillati</taxon>
        <taxon>Chloroflexota</taxon>
        <taxon>Chloroflexia</taxon>
        <taxon>Chloroflexales</taxon>
        <taxon>Roseiflexineae</taxon>
        <taxon>Roseiflexaceae</taxon>
        <taxon>Roseiflexus</taxon>
    </lineage>
</organism>
<protein>
    <recommendedName>
        <fullName evidence="1">Putative restriction endonuclease domain-containing protein</fullName>
    </recommendedName>
</protein>
<dbReference type="Proteomes" id="UP000000263">
    <property type="component" value="Chromosome"/>
</dbReference>
<dbReference type="Pfam" id="PF05685">
    <property type="entry name" value="Uma2"/>
    <property type="match status" value="1"/>
</dbReference>
<gene>
    <name evidence="2" type="ordered locus">Rcas_4145</name>
</gene>
<dbReference type="SUPFAM" id="SSF52980">
    <property type="entry name" value="Restriction endonuclease-like"/>
    <property type="match status" value="1"/>
</dbReference>
<dbReference type="PANTHER" id="PTHR34107:SF4">
    <property type="entry name" value="SLL1222 PROTEIN"/>
    <property type="match status" value="1"/>
</dbReference>
<dbReference type="InterPro" id="IPR011335">
    <property type="entry name" value="Restrct_endonuc-II-like"/>
</dbReference>
<dbReference type="EMBL" id="CP000804">
    <property type="protein sequence ID" value="ABU60176.1"/>
    <property type="molecule type" value="Genomic_DNA"/>
</dbReference>
<dbReference type="AlphaFoldDB" id="A7NRI0"/>
<proteinExistence type="predicted"/>
<dbReference type="STRING" id="383372.Rcas_4145"/>
<dbReference type="eggNOG" id="COG4636">
    <property type="taxonomic scope" value="Bacteria"/>
</dbReference>
<sequence>MNRLCVQRPRTWEDFLAERDEDNHAEWVDGQVILMSLASSDHQLLKVFPVRVLEHYLERHPQGLILDVPFLMRLPTRPSGREPDILFIAQECVGLLQPSFLDGAADLVVEIISPESDERDRGEKFIELFWAF</sequence>
<dbReference type="InterPro" id="IPR012296">
    <property type="entry name" value="Nuclease_put_TT1808"/>
</dbReference>
<dbReference type="InterPro" id="IPR008538">
    <property type="entry name" value="Uma2"/>
</dbReference>
<evidence type="ECO:0000259" key="1">
    <source>
        <dbReference type="Pfam" id="PF05685"/>
    </source>
</evidence>
<dbReference type="Gene3D" id="3.90.1570.10">
    <property type="entry name" value="tt1808, chain A"/>
    <property type="match status" value="1"/>
</dbReference>
<reference evidence="2 3" key="1">
    <citation type="submission" date="2007-08" db="EMBL/GenBank/DDBJ databases">
        <title>Complete sequence of Roseiflexus castenholzii DSM 13941.</title>
        <authorList>
            <consortium name="US DOE Joint Genome Institute"/>
            <person name="Copeland A."/>
            <person name="Lucas S."/>
            <person name="Lapidus A."/>
            <person name="Barry K."/>
            <person name="Glavina del Rio T."/>
            <person name="Dalin E."/>
            <person name="Tice H."/>
            <person name="Pitluck S."/>
            <person name="Thompson L.S."/>
            <person name="Brettin T."/>
            <person name="Bruce D."/>
            <person name="Detter J.C."/>
            <person name="Han C."/>
            <person name="Tapia R."/>
            <person name="Schmutz J."/>
            <person name="Larimer F."/>
            <person name="Land M."/>
            <person name="Hauser L."/>
            <person name="Kyrpides N."/>
            <person name="Mikhailova N."/>
            <person name="Bryant D.A."/>
            <person name="Hanada S."/>
            <person name="Tsukatani Y."/>
            <person name="Richardson P."/>
        </authorList>
    </citation>
    <scope>NUCLEOTIDE SEQUENCE [LARGE SCALE GENOMIC DNA]</scope>
    <source>
        <strain evidence="3">DSM 13941 / HLO8</strain>
    </source>
</reference>
<feature type="domain" description="Putative restriction endonuclease" evidence="1">
    <location>
        <begin position="12"/>
        <end position="126"/>
    </location>
</feature>
<dbReference type="CDD" id="cd06260">
    <property type="entry name" value="DUF820-like"/>
    <property type="match status" value="1"/>
</dbReference>
<name>A7NRI0_ROSCS</name>
<keyword evidence="3" id="KW-1185">Reference proteome</keyword>